<name>A0A2Z5G5Y4_9BACT</name>
<dbReference type="InterPro" id="IPR011051">
    <property type="entry name" value="RmlC_Cupin_sf"/>
</dbReference>
<evidence type="ECO:0000313" key="2">
    <source>
        <dbReference type="EMBL" id="AXC14653.1"/>
    </source>
</evidence>
<dbReference type="Proteomes" id="UP000253606">
    <property type="component" value="Chromosome"/>
</dbReference>
<dbReference type="RefSeq" id="WP_114209384.1">
    <property type="nucleotide sequence ID" value="NZ_CP030840.1"/>
</dbReference>
<evidence type="ECO:0000313" key="3">
    <source>
        <dbReference type="Proteomes" id="UP000253606"/>
    </source>
</evidence>
<dbReference type="Gene3D" id="2.60.120.10">
    <property type="entry name" value="Jelly Rolls"/>
    <property type="match status" value="1"/>
</dbReference>
<evidence type="ECO:0000256" key="1">
    <source>
        <dbReference type="SAM" id="SignalP"/>
    </source>
</evidence>
<protein>
    <recommendedName>
        <fullName evidence="4">Cupin type-1 domain-containing protein</fullName>
    </recommendedName>
</protein>
<dbReference type="SUPFAM" id="SSF51182">
    <property type="entry name" value="RmlC-like cupins"/>
    <property type="match status" value="1"/>
</dbReference>
<dbReference type="InterPro" id="IPR014710">
    <property type="entry name" value="RmlC-like_jellyroll"/>
</dbReference>
<accession>A0A2Z5G5Y4</accession>
<organism evidence="2 3">
    <name type="scientific">Acidisarcina polymorpha</name>
    <dbReference type="NCBI Taxonomy" id="2211140"/>
    <lineage>
        <taxon>Bacteria</taxon>
        <taxon>Pseudomonadati</taxon>
        <taxon>Acidobacteriota</taxon>
        <taxon>Terriglobia</taxon>
        <taxon>Terriglobales</taxon>
        <taxon>Acidobacteriaceae</taxon>
        <taxon>Acidisarcina</taxon>
    </lineage>
</organism>
<gene>
    <name evidence="2" type="ORF">ACPOL_5405</name>
</gene>
<reference evidence="2 3" key="1">
    <citation type="journal article" date="2018" name="Front. Microbiol.">
        <title>Hydrolytic Capabilities as a Key to Environmental Success: Chitinolytic and Cellulolytic Acidobacteria From Acidic Sub-arctic Soils and Boreal Peatlands.</title>
        <authorList>
            <person name="Belova S.E."/>
            <person name="Ravin N.V."/>
            <person name="Pankratov T.A."/>
            <person name="Rakitin A.L."/>
            <person name="Ivanova A.A."/>
            <person name="Beletsky A.V."/>
            <person name="Mardanov A.V."/>
            <person name="Sinninghe Damste J.S."/>
            <person name="Dedysh S.N."/>
        </authorList>
    </citation>
    <scope>NUCLEOTIDE SEQUENCE [LARGE SCALE GENOMIC DNA]</scope>
    <source>
        <strain evidence="2 3">SBC82</strain>
    </source>
</reference>
<dbReference type="OrthoDB" id="117649at2"/>
<dbReference type="EMBL" id="CP030840">
    <property type="protein sequence ID" value="AXC14653.1"/>
    <property type="molecule type" value="Genomic_DNA"/>
</dbReference>
<feature type="signal peptide" evidence="1">
    <location>
        <begin position="1"/>
        <end position="27"/>
    </location>
</feature>
<dbReference type="KEGG" id="abas:ACPOL_5405"/>
<keyword evidence="1" id="KW-0732">Signal</keyword>
<dbReference type="AlphaFoldDB" id="A0A2Z5G5Y4"/>
<proteinExistence type="predicted"/>
<keyword evidence="3" id="KW-1185">Reference proteome</keyword>
<sequence>MKTERFRNLTTPVVACLCLLITPHLIAQNAKADASPATGSFNVDSYTPEQLRQKESALASEAAASGISSEILAHYPGHYTMLAYRDRSGQAEVHEKLADVFIIIRGSASLQSGGRMVAPTTTVSPGEEKGPALENYQERALHAGDIVHIPAGEPHRMTLEKGATILYFVVKVQESSAP</sequence>
<feature type="chain" id="PRO_5016255120" description="Cupin type-1 domain-containing protein" evidence="1">
    <location>
        <begin position="28"/>
        <end position="178"/>
    </location>
</feature>
<evidence type="ECO:0008006" key="4">
    <source>
        <dbReference type="Google" id="ProtNLM"/>
    </source>
</evidence>